<organism evidence="2 3">
    <name type="scientific">Microcoleus anatoxicus PTRS2</name>
    <dbReference type="NCBI Taxonomy" id="2705321"/>
    <lineage>
        <taxon>Bacteria</taxon>
        <taxon>Bacillati</taxon>
        <taxon>Cyanobacteriota</taxon>
        <taxon>Cyanophyceae</taxon>
        <taxon>Oscillatoriophycideae</taxon>
        <taxon>Oscillatoriales</taxon>
        <taxon>Microcoleaceae</taxon>
        <taxon>Microcoleus</taxon>
        <taxon>Microcoleus anatoxicus</taxon>
    </lineage>
</organism>
<sequence>FPIPDSPFPIPDSPFPIPHSRFPIPPNQNLYTTIYNTQTGAKILGTQKNPNRGPLNVQKYSSKHY</sequence>
<feature type="non-terminal residue" evidence="2">
    <location>
        <position position="1"/>
    </location>
</feature>
<evidence type="ECO:0000313" key="3">
    <source>
        <dbReference type="Proteomes" id="UP001384579"/>
    </source>
</evidence>
<accession>A0ABU8YSM1</accession>
<gene>
    <name evidence="2" type="ORF">WMG39_21410</name>
</gene>
<name>A0ABU8YSM1_9CYAN</name>
<proteinExistence type="predicted"/>
<keyword evidence="3" id="KW-1185">Reference proteome</keyword>
<protein>
    <submittedName>
        <fullName evidence="2">Uncharacterized protein</fullName>
    </submittedName>
</protein>
<dbReference type="Proteomes" id="UP001384579">
    <property type="component" value="Unassembled WGS sequence"/>
</dbReference>
<reference evidence="2 3" key="1">
    <citation type="journal article" date="2020" name="Harmful Algae">
        <title>Molecular and morphological characterization of a novel dihydroanatoxin-a producing Microcoleus species (cyanobacteria) from the Russian River, California, USA.</title>
        <authorList>
            <person name="Conklin K.Y."/>
            <person name="Stancheva R."/>
            <person name="Otten T.G."/>
            <person name="Fadness R."/>
            <person name="Boyer G.L."/>
            <person name="Read B."/>
            <person name="Zhang X."/>
            <person name="Sheath R.G."/>
        </authorList>
    </citation>
    <scope>NUCLEOTIDE SEQUENCE [LARGE SCALE GENOMIC DNA]</scope>
    <source>
        <strain evidence="2 3">PTRS2</strain>
    </source>
</reference>
<comment type="caution">
    <text evidence="2">The sequence shown here is derived from an EMBL/GenBank/DDBJ whole genome shotgun (WGS) entry which is preliminary data.</text>
</comment>
<feature type="region of interest" description="Disordered" evidence="1">
    <location>
        <begin position="44"/>
        <end position="65"/>
    </location>
</feature>
<evidence type="ECO:0000313" key="2">
    <source>
        <dbReference type="EMBL" id="MEK0187390.1"/>
    </source>
</evidence>
<evidence type="ECO:0000256" key="1">
    <source>
        <dbReference type="SAM" id="MobiDB-lite"/>
    </source>
</evidence>
<dbReference type="EMBL" id="JBBLXS010000351">
    <property type="protein sequence ID" value="MEK0187390.1"/>
    <property type="molecule type" value="Genomic_DNA"/>
</dbReference>